<organism evidence="9 10">
    <name type="scientific">Devosia ureilytica</name>
    <dbReference type="NCBI Taxonomy" id="2952754"/>
    <lineage>
        <taxon>Bacteria</taxon>
        <taxon>Pseudomonadati</taxon>
        <taxon>Pseudomonadota</taxon>
        <taxon>Alphaproteobacteria</taxon>
        <taxon>Hyphomicrobiales</taxon>
        <taxon>Devosiaceae</taxon>
        <taxon>Devosia</taxon>
    </lineage>
</organism>
<comment type="subunit">
    <text evidence="7">Homodimer.</text>
</comment>
<dbReference type="InterPro" id="IPR000836">
    <property type="entry name" value="PRTase_dom"/>
</dbReference>
<dbReference type="RefSeq" id="WP_254673195.1">
    <property type="nucleotide sequence ID" value="NZ_JAMWDU010000001.1"/>
</dbReference>
<keyword evidence="6 7" id="KW-0665">Pyrimidine biosynthesis</keyword>
<evidence type="ECO:0000256" key="2">
    <source>
        <dbReference type="ARBA" id="ARBA00011971"/>
    </source>
</evidence>
<dbReference type="Gene3D" id="3.40.50.2020">
    <property type="match status" value="1"/>
</dbReference>
<dbReference type="InterPro" id="IPR029057">
    <property type="entry name" value="PRTase-like"/>
</dbReference>
<comment type="caution">
    <text evidence="9">The sequence shown here is derived from an EMBL/GenBank/DDBJ whole genome shotgun (WGS) entry which is preliminary data.</text>
</comment>
<dbReference type="EC" id="2.4.2.10" evidence="2 7"/>
<evidence type="ECO:0000256" key="5">
    <source>
        <dbReference type="ARBA" id="ARBA00022842"/>
    </source>
</evidence>
<sequence length="196" mass="21044">MDKEQVLQIFRDCGAMLEGHFILSSGLRSPVFLQKAKVFQYAHQTEKLCKALAERIKAEVPGVTKVVSPAIGGIIPGYETSRHLGVPALYTERVEGQFELRRGFEIGPDDRVIVVEDIVSTGLSIRECVTALRNIGANVVAAACLIDRSGGEADVGVPLISLIDFKVPAYPADQLPPELAAIPAIKPGSRGIQGVK</sequence>
<dbReference type="NCBIfam" id="TIGR01367">
    <property type="entry name" value="pyrE_Therm"/>
    <property type="match status" value="1"/>
</dbReference>
<dbReference type="PANTHER" id="PTHR19278">
    <property type="entry name" value="OROTATE PHOSPHORIBOSYLTRANSFERASE"/>
    <property type="match status" value="1"/>
</dbReference>
<dbReference type="Proteomes" id="UP001060275">
    <property type="component" value="Unassembled WGS sequence"/>
</dbReference>
<gene>
    <name evidence="7 9" type="primary">pyrE</name>
    <name evidence="9" type="ORF">NF348_00510</name>
</gene>
<feature type="domain" description="Phosphoribosyltransferase" evidence="8">
    <location>
        <begin position="43"/>
        <end position="154"/>
    </location>
</feature>
<dbReference type="CDD" id="cd06223">
    <property type="entry name" value="PRTases_typeI"/>
    <property type="match status" value="1"/>
</dbReference>
<evidence type="ECO:0000313" key="9">
    <source>
        <dbReference type="EMBL" id="MCP8885586.1"/>
    </source>
</evidence>
<evidence type="ECO:0000256" key="6">
    <source>
        <dbReference type="ARBA" id="ARBA00022975"/>
    </source>
</evidence>
<dbReference type="EMBL" id="JAMWDU010000001">
    <property type="protein sequence ID" value="MCP8885586.1"/>
    <property type="molecule type" value="Genomic_DNA"/>
</dbReference>
<evidence type="ECO:0000256" key="3">
    <source>
        <dbReference type="ARBA" id="ARBA00022676"/>
    </source>
</evidence>
<keyword evidence="3 7" id="KW-0328">Glycosyltransferase</keyword>
<dbReference type="Pfam" id="PF00156">
    <property type="entry name" value="Pribosyltran"/>
    <property type="match status" value="1"/>
</dbReference>
<feature type="binding site" evidence="7">
    <location>
        <position position="148"/>
    </location>
    <ligand>
        <name>orotate</name>
        <dbReference type="ChEBI" id="CHEBI:30839"/>
    </ligand>
</feature>
<dbReference type="GO" id="GO:0000287">
    <property type="term" value="F:magnesium ion binding"/>
    <property type="evidence" value="ECO:0007669"/>
    <property type="project" value="UniProtKB-UniRule"/>
</dbReference>
<comment type="catalytic activity">
    <reaction evidence="7">
        <text>orotidine 5'-phosphate + diphosphate = orotate + 5-phospho-alpha-D-ribose 1-diphosphate</text>
        <dbReference type="Rhea" id="RHEA:10380"/>
        <dbReference type="ChEBI" id="CHEBI:30839"/>
        <dbReference type="ChEBI" id="CHEBI:33019"/>
        <dbReference type="ChEBI" id="CHEBI:57538"/>
        <dbReference type="ChEBI" id="CHEBI:58017"/>
        <dbReference type="EC" id="2.4.2.10"/>
    </reaction>
</comment>
<comment type="function">
    <text evidence="7">Catalyzes the transfer of a ribosyl phosphate group from 5-phosphoribose 1-diphosphate to orotate, leading to the formation of orotidine monophosphate (OMP).</text>
</comment>
<name>A0A9Q4AL37_9HYPH</name>
<proteinExistence type="inferred from homology"/>
<dbReference type="GO" id="GO:0044205">
    <property type="term" value="P:'de novo' UMP biosynthetic process"/>
    <property type="evidence" value="ECO:0007669"/>
    <property type="project" value="UniProtKB-UniRule"/>
</dbReference>
<keyword evidence="5 7" id="KW-0460">Magnesium</keyword>
<comment type="similarity">
    <text evidence="7">Belongs to the purine/pyrimidine phosphoribosyltransferase family. PyrE subfamily.</text>
</comment>
<feature type="binding site" description="in other chain" evidence="7">
    <location>
        <begin position="116"/>
        <end position="124"/>
    </location>
    <ligand>
        <name>5-phospho-alpha-D-ribose 1-diphosphate</name>
        <dbReference type="ChEBI" id="CHEBI:58017"/>
        <note>ligand shared between dimeric partners</note>
    </ligand>
</feature>
<dbReference type="GO" id="GO:0004588">
    <property type="term" value="F:orotate phosphoribosyltransferase activity"/>
    <property type="evidence" value="ECO:0007669"/>
    <property type="project" value="UniProtKB-UniRule"/>
</dbReference>
<evidence type="ECO:0000256" key="4">
    <source>
        <dbReference type="ARBA" id="ARBA00022679"/>
    </source>
</evidence>
<protein>
    <recommendedName>
        <fullName evidence="2 7">Orotate phosphoribosyltransferase</fullName>
        <shortName evidence="7">OPRT</shortName>
        <shortName evidence="7">OPRTase</shortName>
        <ecNumber evidence="2 7">2.4.2.10</ecNumber>
    </recommendedName>
</protein>
<comment type="pathway">
    <text evidence="1 7">Pyrimidine metabolism; UMP biosynthesis via de novo pathway; UMP from orotate: step 1/2.</text>
</comment>
<dbReference type="GO" id="GO:0019856">
    <property type="term" value="P:pyrimidine nucleobase biosynthetic process"/>
    <property type="evidence" value="ECO:0007669"/>
    <property type="project" value="InterPro"/>
</dbReference>
<dbReference type="PANTHER" id="PTHR19278:SF9">
    <property type="entry name" value="URIDINE 5'-MONOPHOSPHATE SYNTHASE"/>
    <property type="match status" value="1"/>
</dbReference>
<comment type="cofactor">
    <cofactor evidence="7">
        <name>Mg(2+)</name>
        <dbReference type="ChEBI" id="CHEBI:18420"/>
    </cofactor>
</comment>
<dbReference type="InterPro" id="IPR006273">
    <property type="entry name" value="Orotate_PRibTrfase_bac"/>
</dbReference>
<comment type="caution">
    <text evidence="7">Lacks conserved residue(s) required for the propagation of feature annotation.</text>
</comment>
<reference evidence="9" key="1">
    <citation type="submission" date="2022-06" db="EMBL/GenBank/DDBJ databases">
        <title>Devosia sp. XJ19-45 genome assembly.</title>
        <authorList>
            <person name="Li B."/>
            <person name="Cai M."/>
            <person name="Nie G."/>
            <person name="Li W."/>
        </authorList>
    </citation>
    <scope>NUCLEOTIDE SEQUENCE</scope>
    <source>
        <strain evidence="9">XJ19-45</strain>
    </source>
</reference>
<accession>A0A9Q4AL37</accession>
<evidence type="ECO:0000256" key="1">
    <source>
        <dbReference type="ARBA" id="ARBA00004889"/>
    </source>
</evidence>
<feature type="binding site" evidence="7">
    <location>
        <position position="93"/>
    </location>
    <ligand>
        <name>5-phospho-alpha-D-ribose 1-diphosphate</name>
        <dbReference type="ChEBI" id="CHEBI:58017"/>
        <note>ligand shared between dimeric partners</note>
    </ligand>
</feature>
<keyword evidence="10" id="KW-1185">Reference proteome</keyword>
<dbReference type="SUPFAM" id="SSF53271">
    <property type="entry name" value="PRTase-like"/>
    <property type="match status" value="1"/>
</dbReference>
<evidence type="ECO:0000313" key="10">
    <source>
        <dbReference type="Proteomes" id="UP001060275"/>
    </source>
</evidence>
<evidence type="ECO:0000259" key="8">
    <source>
        <dbReference type="Pfam" id="PF00156"/>
    </source>
</evidence>
<feature type="binding site" evidence="7">
    <location>
        <position position="120"/>
    </location>
    <ligand>
        <name>orotate</name>
        <dbReference type="ChEBI" id="CHEBI:30839"/>
    </ligand>
</feature>
<dbReference type="HAMAP" id="MF_01208">
    <property type="entry name" value="PyrE"/>
    <property type="match status" value="1"/>
</dbReference>
<keyword evidence="4 7" id="KW-0808">Transferase</keyword>
<dbReference type="AlphaFoldDB" id="A0A9Q4AL37"/>
<dbReference type="InterPro" id="IPR023031">
    <property type="entry name" value="OPRT"/>
</dbReference>
<evidence type="ECO:0000256" key="7">
    <source>
        <dbReference type="HAMAP-Rule" id="MF_01208"/>
    </source>
</evidence>